<dbReference type="NCBIfam" id="TIGR00996">
    <property type="entry name" value="Mtu_fam_mce"/>
    <property type="match status" value="1"/>
</dbReference>
<dbReference type="InterPro" id="IPR052336">
    <property type="entry name" value="MlaD_Phospholipid_Transporter"/>
</dbReference>
<name>A0AAD1M811_9MYCO</name>
<reference evidence="4 5" key="1">
    <citation type="journal article" date="2019" name="Emerg. Microbes Infect.">
        <title>Comprehensive subspecies identification of 175 nontuberculous mycobacteria species based on 7547 genomic profiles.</title>
        <authorList>
            <person name="Matsumoto Y."/>
            <person name="Kinjo T."/>
            <person name="Motooka D."/>
            <person name="Nabeya D."/>
            <person name="Jung N."/>
            <person name="Uechi K."/>
            <person name="Horii T."/>
            <person name="Iida T."/>
            <person name="Fujita J."/>
            <person name="Nakamura S."/>
        </authorList>
    </citation>
    <scope>NUCLEOTIDE SEQUENCE [LARGE SCALE GENOMIC DNA]</scope>
    <source>
        <strain evidence="4 5">JCM 6375</strain>
    </source>
</reference>
<dbReference type="Pfam" id="PF02470">
    <property type="entry name" value="MlaD"/>
    <property type="match status" value="1"/>
</dbReference>
<dbReference type="PANTHER" id="PTHR33371:SF19">
    <property type="entry name" value="MCE-FAMILY PROTEIN MCE4A"/>
    <property type="match status" value="1"/>
</dbReference>
<dbReference type="EMBL" id="AP022560">
    <property type="protein sequence ID" value="BBX03633.1"/>
    <property type="molecule type" value="Genomic_DNA"/>
</dbReference>
<dbReference type="PANTHER" id="PTHR33371">
    <property type="entry name" value="INTERMEMBRANE PHOSPHOLIPID TRANSPORT SYSTEM BINDING PROTEIN MLAD-RELATED"/>
    <property type="match status" value="1"/>
</dbReference>
<dbReference type="AlphaFoldDB" id="A0AAD1M811"/>
<dbReference type="InterPro" id="IPR005693">
    <property type="entry name" value="Mce"/>
</dbReference>
<evidence type="ECO:0000313" key="4">
    <source>
        <dbReference type="EMBL" id="BBX03633.1"/>
    </source>
</evidence>
<protein>
    <submittedName>
        <fullName evidence="4">MCE-family protein MCE3A</fullName>
    </submittedName>
</protein>
<accession>A0AAD1M811</accession>
<organism evidence="4 5">
    <name type="scientific">Mycolicibacterium moriokaense</name>
    <dbReference type="NCBI Taxonomy" id="39691"/>
    <lineage>
        <taxon>Bacteria</taxon>
        <taxon>Bacillati</taxon>
        <taxon>Actinomycetota</taxon>
        <taxon>Actinomycetes</taxon>
        <taxon>Mycobacteriales</taxon>
        <taxon>Mycobacteriaceae</taxon>
        <taxon>Mycolicibacterium</taxon>
    </lineage>
</organism>
<dbReference type="InterPro" id="IPR003399">
    <property type="entry name" value="Mce/MlaD"/>
</dbReference>
<dbReference type="Proteomes" id="UP000466681">
    <property type="component" value="Chromosome"/>
</dbReference>
<sequence>MKARAGEHRLHNAWWALALLMVLAMFVAATAVAFSGTFSSYVPVTLTADRAGLVMETGARVKMRGVQVGRVGHIEGGNGPVRLLLEIEPDQISRIPANVEAQISATTAFGSKFVDLVPPENPSTERLAAGAVLISKNVSTEVNTIFENIVDLLRMVDPAKINAVLTAVADAVRGQGPRMGEAATALNQVLTAVNERSDIMRADWRSFKNLNDTYAAVADDIISILDAASTTSDTVVAHSAALDTLLLNVTGFAQSGTQLLTTSKDSLADAVNTLAPTTALLHKYDPIYTCWLQGATWFLENGGYEVWGGRDGRSIQLDIALLGGNDPYQFPQNLPIIAAKGGPGGQPGCGSLPDASKNFPVRQLVTNTGWGTGVDFRPNPGIGHPCWVNFFPVTRAVPERPSIRQCIPGPAIGPVPYPGAPPYGAPLYGPGGVPLWPGVPPATPEPLAQAGAPTP</sequence>
<dbReference type="KEGG" id="mmor:MMOR_45690"/>
<gene>
    <name evidence="4" type="primary">mce3A_3</name>
    <name evidence="4" type="ORF">MMOR_45690</name>
</gene>
<evidence type="ECO:0000259" key="2">
    <source>
        <dbReference type="Pfam" id="PF02470"/>
    </source>
</evidence>
<feature type="domain" description="Mammalian cell entry C-terminal" evidence="3">
    <location>
        <begin position="123"/>
        <end position="343"/>
    </location>
</feature>
<evidence type="ECO:0000313" key="5">
    <source>
        <dbReference type="Proteomes" id="UP000466681"/>
    </source>
</evidence>
<feature type="region of interest" description="Disordered" evidence="1">
    <location>
        <begin position="434"/>
        <end position="455"/>
    </location>
</feature>
<proteinExistence type="predicted"/>
<feature type="domain" description="Mce/MlaD" evidence="2">
    <location>
        <begin position="41"/>
        <end position="119"/>
    </location>
</feature>
<evidence type="ECO:0000256" key="1">
    <source>
        <dbReference type="SAM" id="MobiDB-lite"/>
    </source>
</evidence>
<dbReference type="Pfam" id="PF11887">
    <property type="entry name" value="Mce4_CUP1"/>
    <property type="match status" value="1"/>
</dbReference>
<dbReference type="GO" id="GO:0051701">
    <property type="term" value="P:biological process involved in interaction with host"/>
    <property type="evidence" value="ECO:0007669"/>
    <property type="project" value="TreeGrafter"/>
</dbReference>
<dbReference type="GO" id="GO:0005576">
    <property type="term" value="C:extracellular region"/>
    <property type="evidence" value="ECO:0007669"/>
    <property type="project" value="TreeGrafter"/>
</dbReference>
<evidence type="ECO:0000259" key="3">
    <source>
        <dbReference type="Pfam" id="PF11887"/>
    </source>
</evidence>
<keyword evidence="5" id="KW-1185">Reference proteome</keyword>
<dbReference type="RefSeq" id="WP_083150286.1">
    <property type="nucleotide sequence ID" value="NZ_AP022560.1"/>
</dbReference>
<dbReference type="InterPro" id="IPR024516">
    <property type="entry name" value="Mce_C"/>
</dbReference>